<evidence type="ECO:0000256" key="1">
    <source>
        <dbReference type="SAM" id="Phobius"/>
    </source>
</evidence>
<dbReference type="InterPro" id="IPR001646">
    <property type="entry name" value="5peptide_repeat"/>
</dbReference>
<feature type="transmembrane region" description="Helical" evidence="1">
    <location>
        <begin position="423"/>
        <end position="444"/>
    </location>
</feature>
<sequence length="446" mass="51390">MTVIRELEHKRESLVRRWKEISKTNKDMTEDIVKRNIVGIIGTSEDWKIQLSDFLRKINLPITDSSTEESITVNGERVKVNLDLRGIDLSNERFTARRFNEFAYARNTAKHSSSIGDMSGLHFEYAVLDNTHFEGIDISNSCFDFSSLQNCIFKHSKCINDSFIGADCCKILFENADLNESAFIFSDMRGAEIVASEIEGCDFTGAKFFQAKLVSNSCDVSTKFISEKVYYIKDNEYTILSIRGKEILIDSEKTPVCVLRENLDEDDRRWRTTKRYAMVLDEYNEKNDEDDWSEIKEIYRQIKLMYRSHGFYSEGDTYFFLELKAKRKSHASVIYRSFMKAIEFLTGYGIKIERMVILALTTVGFFSCIYAFDSSNLVSSDSVMNMSFKELISRSIYFSIVTFTTVGYGDIHPIGYMRFVANFEAFCGLLVMGLFVVSITRKFIGD</sequence>
<comment type="caution">
    <text evidence="3">The sequence shown here is derived from an EMBL/GenBank/DDBJ whole genome shotgun (WGS) entry which is preliminary data.</text>
</comment>
<proteinExistence type="predicted"/>
<feature type="transmembrane region" description="Helical" evidence="1">
    <location>
        <begin position="392"/>
        <end position="411"/>
    </location>
</feature>
<protein>
    <recommendedName>
        <fullName evidence="2">Potassium channel domain-containing protein</fullName>
    </recommendedName>
</protein>
<gene>
    <name evidence="3" type="ORF">DCW38_04990</name>
</gene>
<keyword evidence="1" id="KW-0812">Transmembrane</keyword>
<dbReference type="SUPFAM" id="SSF81324">
    <property type="entry name" value="Voltage-gated potassium channels"/>
    <property type="match status" value="1"/>
</dbReference>
<reference evidence="3 4" key="1">
    <citation type="journal article" date="2018" name="Nat. Biotechnol.">
        <title>A standardized bacterial taxonomy based on genome phylogeny substantially revises the tree of life.</title>
        <authorList>
            <person name="Parks D.H."/>
            <person name="Chuvochina M."/>
            <person name="Waite D.W."/>
            <person name="Rinke C."/>
            <person name="Skarshewski A."/>
            <person name="Chaumeil P.A."/>
            <person name="Hugenholtz P."/>
        </authorList>
    </citation>
    <scope>NUCLEOTIDE SEQUENCE [LARGE SCALE GENOMIC DNA]</scope>
    <source>
        <strain evidence="3">UBA9956</strain>
    </source>
</reference>
<dbReference type="Gene3D" id="1.10.287.70">
    <property type="match status" value="1"/>
</dbReference>
<keyword evidence="1" id="KW-1133">Transmembrane helix</keyword>
<keyword evidence="1" id="KW-0472">Membrane</keyword>
<feature type="transmembrane region" description="Helical" evidence="1">
    <location>
        <begin position="355"/>
        <end position="372"/>
    </location>
</feature>
<dbReference type="InterPro" id="IPR013099">
    <property type="entry name" value="K_chnl_dom"/>
</dbReference>
<feature type="domain" description="Potassium channel" evidence="2">
    <location>
        <begin position="372"/>
        <end position="442"/>
    </location>
</feature>
<dbReference type="Pfam" id="PF00805">
    <property type="entry name" value="Pentapeptide"/>
    <property type="match status" value="1"/>
</dbReference>
<evidence type="ECO:0000313" key="3">
    <source>
        <dbReference type="EMBL" id="HAV92520.1"/>
    </source>
</evidence>
<name>A0A350HAF4_UNCW3</name>
<evidence type="ECO:0000313" key="4">
    <source>
        <dbReference type="Proteomes" id="UP000264062"/>
    </source>
</evidence>
<dbReference type="Proteomes" id="UP000264062">
    <property type="component" value="Unassembled WGS sequence"/>
</dbReference>
<accession>A0A350HAF4</accession>
<organism evidence="3 4">
    <name type="scientific">candidate division WOR-3 bacterium</name>
    <dbReference type="NCBI Taxonomy" id="2052148"/>
    <lineage>
        <taxon>Bacteria</taxon>
        <taxon>Bacteria division WOR-3</taxon>
    </lineage>
</organism>
<dbReference type="EMBL" id="DMZY01000146">
    <property type="protein sequence ID" value="HAV92520.1"/>
    <property type="molecule type" value="Genomic_DNA"/>
</dbReference>
<dbReference type="Pfam" id="PF07885">
    <property type="entry name" value="Ion_trans_2"/>
    <property type="match status" value="1"/>
</dbReference>
<dbReference type="Gene3D" id="2.160.20.80">
    <property type="entry name" value="E3 ubiquitin-protein ligase SopA"/>
    <property type="match status" value="1"/>
</dbReference>
<dbReference type="SUPFAM" id="SSF141571">
    <property type="entry name" value="Pentapeptide repeat-like"/>
    <property type="match status" value="1"/>
</dbReference>
<dbReference type="AlphaFoldDB" id="A0A350HAF4"/>
<evidence type="ECO:0000259" key="2">
    <source>
        <dbReference type="Pfam" id="PF07885"/>
    </source>
</evidence>